<organism evidence="4 5">
    <name type="scientific">Streptomyces cinnabarinus</name>
    <dbReference type="NCBI Taxonomy" id="67287"/>
    <lineage>
        <taxon>Bacteria</taxon>
        <taxon>Bacillati</taxon>
        <taxon>Actinomycetota</taxon>
        <taxon>Actinomycetes</taxon>
        <taxon>Kitasatosporales</taxon>
        <taxon>Streptomycetaceae</taxon>
        <taxon>Streptomyces</taxon>
    </lineage>
</organism>
<evidence type="ECO:0000256" key="1">
    <source>
        <dbReference type="SAM" id="MobiDB-lite"/>
    </source>
</evidence>
<evidence type="ECO:0000313" key="5">
    <source>
        <dbReference type="Proteomes" id="UP001164439"/>
    </source>
</evidence>
<dbReference type="InterPro" id="IPR032710">
    <property type="entry name" value="NTF2-like_dom_sf"/>
</dbReference>
<dbReference type="EMBL" id="CP114413">
    <property type="protein sequence ID" value="WAZ19454.1"/>
    <property type="molecule type" value="Genomic_DNA"/>
</dbReference>
<accession>A0ABY7K4N1</accession>
<keyword evidence="2" id="KW-0732">Signal</keyword>
<gene>
    <name evidence="4" type="ORF">STRCI_000509</name>
</gene>
<reference evidence="4" key="1">
    <citation type="submission" date="2022-12" db="EMBL/GenBank/DDBJ databases">
        <authorList>
            <person name="Ruckert C."/>
            <person name="Busche T."/>
            <person name="Kalinowski J."/>
            <person name="Wittmann C."/>
        </authorList>
    </citation>
    <scope>NUCLEOTIDE SEQUENCE</scope>
    <source>
        <strain evidence="4">DSM 40467</strain>
    </source>
</reference>
<sequence length="150" mass="15502">MIRRPGAALLAALFLASACASKDSGSDGPSTSTSATPRSAVPRSDVLKPVTAYVQAVNRKDRDALVASFAVDAEVIDVGRVFAGRDAIRGWADREVIGGALTVDAVVESRPGYQKLLVTFAPGGSNGFAAHYAFTVSGAAITRAELTYAD</sequence>
<dbReference type="Proteomes" id="UP001164439">
    <property type="component" value="Chromosome"/>
</dbReference>
<feature type="chain" id="PRO_5045740486" evidence="2">
    <location>
        <begin position="23"/>
        <end position="150"/>
    </location>
</feature>
<feature type="signal peptide" evidence="2">
    <location>
        <begin position="1"/>
        <end position="22"/>
    </location>
</feature>
<name>A0ABY7K4N1_9ACTN</name>
<feature type="region of interest" description="Disordered" evidence="1">
    <location>
        <begin position="22"/>
        <end position="42"/>
    </location>
</feature>
<keyword evidence="5" id="KW-1185">Reference proteome</keyword>
<feature type="compositionally biased region" description="Low complexity" evidence="1">
    <location>
        <begin position="22"/>
        <end position="40"/>
    </location>
</feature>
<dbReference type="Pfam" id="PF13577">
    <property type="entry name" value="SnoaL_4"/>
    <property type="match status" value="1"/>
</dbReference>
<evidence type="ECO:0000256" key="2">
    <source>
        <dbReference type="SAM" id="SignalP"/>
    </source>
</evidence>
<dbReference type="Gene3D" id="3.10.450.50">
    <property type="match status" value="1"/>
</dbReference>
<evidence type="ECO:0000259" key="3">
    <source>
        <dbReference type="Pfam" id="PF13577"/>
    </source>
</evidence>
<evidence type="ECO:0000313" key="4">
    <source>
        <dbReference type="EMBL" id="WAZ19454.1"/>
    </source>
</evidence>
<dbReference type="InterPro" id="IPR037401">
    <property type="entry name" value="SnoaL-like"/>
</dbReference>
<protein>
    <submittedName>
        <fullName evidence="4">Nuclear transport factor 2 family protein</fullName>
    </submittedName>
</protein>
<dbReference type="PROSITE" id="PS51257">
    <property type="entry name" value="PROKAR_LIPOPROTEIN"/>
    <property type="match status" value="1"/>
</dbReference>
<proteinExistence type="predicted"/>
<dbReference type="SUPFAM" id="SSF54427">
    <property type="entry name" value="NTF2-like"/>
    <property type="match status" value="1"/>
</dbReference>
<dbReference type="RefSeq" id="WP_269657143.1">
    <property type="nucleotide sequence ID" value="NZ_CP114413.1"/>
</dbReference>
<feature type="domain" description="SnoaL-like" evidence="3">
    <location>
        <begin position="43"/>
        <end position="102"/>
    </location>
</feature>